<dbReference type="AlphaFoldDB" id="A0A072P323"/>
<feature type="non-terminal residue" evidence="2">
    <location>
        <position position="1"/>
    </location>
</feature>
<dbReference type="InterPro" id="IPR007325">
    <property type="entry name" value="KFase/CYL"/>
</dbReference>
<dbReference type="InterPro" id="IPR037175">
    <property type="entry name" value="KFase_sf"/>
</dbReference>
<evidence type="ECO:0000313" key="2">
    <source>
        <dbReference type="EMBL" id="KEF54231.1"/>
    </source>
</evidence>
<proteinExistence type="inferred from homology"/>
<dbReference type="RefSeq" id="XP_013256821.1">
    <property type="nucleotide sequence ID" value="XM_013401367.1"/>
</dbReference>
<dbReference type="GeneID" id="25284306"/>
<dbReference type="PANTHER" id="PTHR34861">
    <property type="match status" value="1"/>
</dbReference>
<protein>
    <submittedName>
        <fullName evidence="2">Uncharacterized protein</fullName>
    </submittedName>
</protein>
<evidence type="ECO:0000313" key="3">
    <source>
        <dbReference type="Proteomes" id="UP000027920"/>
    </source>
</evidence>
<dbReference type="Proteomes" id="UP000027920">
    <property type="component" value="Unassembled WGS sequence"/>
</dbReference>
<comment type="similarity">
    <text evidence="1">Belongs to the Cyclase 1 superfamily.</text>
</comment>
<dbReference type="GO" id="GO:0004061">
    <property type="term" value="F:arylformamidase activity"/>
    <property type="evidence" value="ECO:0007669"/>
    <property type="project" value="InterPro"/>
</dbReference>
<accession>A0A072P323</accession>
<organism evidence="2 3">
    <name type="scientific">Exophiala aquamarina CBS 119918</name>
    <dbReference type="NCBI Taxonomy" id="1182545"/>
    <lineage>
        <taxon>Eukaryota</taxon>
        <taxon>Fungi</taxon>
        <taxon>Dikarya</taxon>
        <taxon>Ascomycota</taxon>
        <taxon>Pezizomycotina</taxon>
        <taxon>Eurotiomycetes</taxon>
        <taxon>Chaetothyriomycetidae</taxon>
        <taxon>Chaetothyriales</taxon>
        <taxon>Herpotrichiellaceae</taxon>
        <taxon>Exophiala</taxon>
    </lineage>
</organism>
<dbReference type="Pfam" id="PF04199">
    <property type="entry name" value="Cyclase"/>
    <property type="match status" value="1"/>
</dbReference>
<sequence length="233" mass="25906">AWGLFNKDGRRDQVGTLNFLRPETILRAKDEIVRGEAVCLNYQLQHAQLPAVARSPLRHTIKSLSNLGYYAYDDEITINSQSGSQWDGLSTAHQETRLHYNNLAHESIQDPACNDNSIHYWSLKGGIVGCGVLIDYHSWALKQGIKHPAVERTCISVIDIEKIAASQGVELLTADILIILTGWTEWYNQSSDAERNAGTTGDKHIGLEGTEETVRWLWNNHFAAVASAALALK</sequence>
<dbReference type="GO" id="GO:0019441">
    <property type="term" value="P:L-tryptophan catabolic process to kynurenine"/>
    <property type="evidence" value="ECO:0007669"/>
    <property type="project" value="InterPro"/>
</dbReference>
<keyword evidence="3" id="KW-1185">Reference proteome</keyword>
<dbReference type="PANTHER" id="PTHR34861:SF10">
    <property type="entry name" value="CYCLASE"/>
    <property type="match status" value="1"/>
</dbReference>
<dbReference type="HOGENOM" id="CLU_030671_1_0_1"/>
<dbReference type="Gene3D" id="3.50.30.50">
    <property type="entry name" value="Putative cyclase"/>
    <property type="match status" value="1"/>
</dbReference>
<dbReference type="VEuPathDB" id="FungiDB:A1O9_09397"/>
<comment type="caution">
    <text evidence="2">The sequence shown here is derived from an EMBL/GenBank/DDBJ whole genome shotgun (WGS) entry which is preliminary data.</text>
</comment>
<reference evidence="2 3" key="1">
    <citation type="submission" date="2013-03" db="EMBL/GenBank/DDBJ databases">
        <title>The Genome Sequence of Exophiala aquamarina CBS 119918.</title>
        <authorList>
            <consortium name="The Broad Institute Genomics Platform"/>
            <person name="Cuomo C."/>
            <person name="de Hoog S."/>
            <person name="Gorbushina A."/>
            <person name="Walker B."/>
            <person name="Young S.K."/>
            <person name="Zeng Q."/>
            <person name="Gargeya S."/>
            <person name="Fitzgerald M."/>
            <person name="Haas B."/>
            <person name="Abouelleil A."/>
            <person name="Allen A.W."/>
            <person name="Alvarado L."/>
            <person name="Arachchi H.M."/>
            <person name="Berlin A.M."/>
            <person name="Chapman S.B."/>
            <person name="Gainer-Dewar J."/>
            <person name="Goldberg J."/>
            <person name="Griggs A."/>
            <person name="Gujja S."/>
            <person name="Hansen M."/>
            <person name="Howarth C."/>
            <person name="Imamovic A."/>
            <person name="Ireland A."/>
            <person name="Larimer J."/>
            <person name="McCowan C."/>
            <person name="Murphy C."/>
            <person name="Pearson M."/>
            <person name="Poon T.W."/>
            <person name="Priest M."/>
            <person name="Roberts A."/>
            <person name="Saif S."/>
            <person name="Shea T."/>
            <person name="Sisk P."/>
            <person name="Sykes S."/>
            <person name="Wortman J."/>
            <person name="Nusbaum C."/>
            <person name="Birren B."/>
        </authorList>
    </citation>
    <scope>NUCLEOTIDE SEQUENCE [LARGE SCALE GENOMIC DNA]</scope>
    <source>
        <strain evidence="2 3">CBS 119918</strain>
    </source>
</reference>
<feature type="non-terminal residue" evidence="2">
    <location>
        <position position="233"/>
    </location>
</feature>
<name>A0A072P323_9EURO</name>
<gene>
    <name evidence="2" type="ORF">A1O9_09397</name>
</gene>
<dbReference type="OrthoDB" id="5396at2759"/>
<dbReference type="EMBL" id="AMGV01000010">
    <property type="protein sequence ID" value="KEF54231.1"/>
    <property type="molecule type" value="Genomic_DNA"/>
</dbReference>
<evidence type="ECO:0000256" key="1">
    <source>
        <dbReference type="ARBA" id="ARBA00007865"/>
    </source>
</evidence>